<name>A0A7R8H6B6_LEPSM</name>
<reference evidence="2" key="1">
    <citation type="submission" date="2021-02" db="EMBL/GenBank/DDBJ databases">
        <authorList>
            <person name="Bekaert M."/>
        </authorList>
    </citation>
    <scope>NUCLEOTIDE SEQUENCE</scope>
    <source>
        <strain evidence="2">IoA-00</strain>
    </source>
</reference>
<keyword evidence="3" id="KW-1185">Reference proteome</keyword>
<dbReference type="GO" id="GO:0016485">
    <property type="term" value="P:protein processing"/>
    <property type="evidence" value="ECO:0007669"/>
    <property type="project" value="TreeGrafter"/>
</dbReference>
<feature type="domain" description="Peptidase M16C associated" evidence="1">
    <location>
        <begin position="467"/>
        <end position="685"/>
    </location>
</feature>
<sequence length="923" mass="104399">MFRHVSRSIRSVRRLSSLAEYPIGSVHHGWKVVDSKHVEELDLLAVRMEHETIGSELLHLDNDGDANKAFSVAFRTVPSDSTGVAHILEHITLCGSSQYPVRDPFFKMLNRSLSTFMNAMTGLDYTFYPFSTQNHTDYSNLRSVYMSSVFHPLLRQQDFRQEGWRLENTDPADSNSPLIIKGVVFNEMKGVYADSQQGFMRFLLSAILPDHTYGHCSGGMPEDIPNLTYEGLKDFQRTHYSPANAKFYSYGDLNLNEHLKYLTDYLRDIPRGSSVAHVPPQKRWDTPRKETIYCAVDPSNPGSTSTVAYLTCDAKDTYEAFALKHSYLLETNLGNGFAPCTGYMSETKDNVFSIGIQGMEPENEDKFVQAVEDTFNQVAQEGFDPLRVEAILHSIELSMKKKSANFGINLIMSLTSFWNQTHDPMDALSLNNKIEKLRSNLNKNPKYFQDLLKKYYIDNSHKLTMTMHQKESFVEENDRKFEEIRNSLVKDLSDEEKSIIFKDGKELIQSQNTVEDLSSLPTLKVKEINDTSPSHECEEDLPPELRVYLPLFLSIATKLGAGQFDYRELDTEIDLCTGGLGISYHLSESSSDLNSFTEGIFLSSQCLERNTDRMFNLWSLVLNQIKYDPDRVKTLIQILSTGAINQVVHSGHSFAMGHSARQLSPAASLRESFGGLEHIKYLNRLSQNPEVDVLIEKFQEIANILFHKKYMKTCLHSTPVHSDSLLSSYNNFMDSLHGDDISSYPSKNFDQTVIESHPPTYVATPYPSQLCRLATFKYLHTEIREKGGAYGGGARMSGDGLFTFYSYRDPNSDKTLETFNKTGEYILSSGIDTECVNESILGIFQKVDAPTTPGARGLRKFLSGITNEEFDNFRQSLKAVKVEDIKRVTDKYLMDSSLPSGVTIIGPESGSKDRKDWNIESLS</sequence>
<proteinExistence type="predicted"/>
<gene>
    <name evidence="2" type="ORF">LSAA_6694</name>
</gene>
<evidence type="ECO:0000313" key="2">
    <source>
        <dbReference type="EMBL" id="CAF2878575.1"/>
    </source>
</evidence>
<evidence type="ECO:0000313" key="3">
    <source>
        <dbReference type="Proteomes" id="UP000675881"/>
    </source>
</evidence>
<dbReference type="InterPro" id="IPR007863">
    <property type="entry name" value="Peptidase_M16_C"/>
</dbReference>
<dbReference type="Pfam" id="PF05193">
    <property type="entry name" value="Peptidase_M16_C"/>
    <property type="match status" value="1"/>
</dbReference>
<keyword evidence="2" id="KW-0378">Hydrolase</keyword>
<dbReference type="InterPro" id="IPR055130">
    <property type="entry name" value="PreP_C"/>
</dbReference>
<dbReference type="FunFam" id="3.30.830.10:FF:000011">
    <property type="entry name" value="Presequence protease, mitochondrial"/>
    <property type="match status" value="1"/>
</dbReference>
<dbReference type="Proteomes" id="UP000675881">
    <property type="component" value="Chromosome 2"/>
</dbReference>
<dbReference type="Gene3D" id="3.30.830.10">
    <property type="entry name" value="Metalloenzyme, LuxS/M16 peptidase-like"/>
    <property type="match status" value="5"/>
</dbReference>
<dbReference type="InterPro" id="IPR013578">
    <property type="entry name" value="Peptidase_M16C_assoc"/>
</dbReference>
<dbReference type="EC" id="3.4.24.-" evidence="2"/>
<organism evidence="2 3">
    <name type="scientific">Lepeophtheirus salmonis</name>
    <name type="common">Salmon louse</name>
    <name type="synonym">Caligus salmonis</name>
    <dbReference type="NCBI Taxonomy" id="72036"/>
    <lineage>
        <taxon>Eukaryota</taxon>
        <taxon>Metazoa</taxon>
        <taxon>Ecdysozoa</taxon>
        <taxon>Arthropoda</taxon>
        <taxon>Crustacea</taxon>
        <taxon>Multicrustacea</taxon>
        <taxon>Hexanauplia</taxon>
        <taxon>Copepoda</taxon>
        <taxon>Siphonostomatoida</taxon>
        <taxon>Caligidae</taxon>
        <taxon>Lepeophtheirus</taxon>
    </lineage>
</organism>
<dbReference type="SMART" id="SM01264">
    <property type="entry name" value="M16C_associated"/>
    <property type="match status" value="1"/>
</dbReference>
<dbReference type="Pfam" id="PF08367">
    <property type="entry name" value="M16C_assoc"/>
    <property type="match status" value="2"/>
</dbReference>
<accession>A0A7R8H6B6</accession>
<dbReference type="Pfam" id="PF22516">
    <property type="entry name" value="PreP_C"/>
    <property type="match status" value="1"/>
</dbReference>
<dbReference type="GO" id="GO:0005759">
    <property type="term" value="C:mitochondrial matrix"/>
    <property type="evidence" value="ECO:0007669"/>
    <property type="project" value="TreeGrafter"/>
</dbReference>
<dbReference type="AlphaFoldDB" id="A0A7R8H6B6"/>
<dbReference type="SUPFAM" id="SSF63411">
    <property type="entry name" value="LuxS/MPP-like metallohydrolase"/>
    <property type="match status" value="4"/>
</dbReference>
<dbReference type="PANTHER" id="PTHR43016:SF13">
    <property type="entry name" value="PRESEQUENCE PROTEASE, MITOCHONDRIAL"/>
    <property type="match status" value="1"/>
</dbReference>
<dbReference type="InterPro" id="IPR011249">
    <property type="entry name" value="Metalloenz_LuxS/M16"/>
</dbReference>
<dbReference type="GO" id="GO:0046872">
    <property type="term" value="F:metal ion binding"/>
    <property type="evidence" value="ECO:0007669"/>
    <property type="project" value="InterPro"/>
</dbReference>
<dbReference type="EMBL" id="HG994581">
    <property type="protein sequence ID" value="CAF2878575.1"/>
    <property type="molecule type" value="Genomic_DNA"/>
</dbReference>
<dbReference type="GO" id="GO:0004222">
    <property type="term" value="F:metalloendopeptidase activity"/>
    <property type="evidence" value="ECO:0007669"/>
    <property type="project" value="TreeGrafter"/>
</dbReference>
<dbReference type="OrthoDB" id="10250783at2759"/>
<dbReference type="Pfam" id="PF00675">
    <property type="entry name" value="Peptidase_M16"/>
    <property type="match status" value="1"/>
</dbReference>
<dbReference type="PANTHER" id="PTHR43016">
    <property type="entry name" value="PRESEQUENCE PROTEASE"/>
    <property type="match status" value="1"/>
</dbReference>
<protein>
    <submittedName>
        <fullName evidence="2">PITRM1</fullName>
        <ecNumber evidence="2">3.4.24.-</ecNumber>
    </submittedName>
</protein>
<evidence type="ECO:0000259" key="1">
    <source>
        <dbReference type="SMART" id="SM01264"/>
    </source>
</evidence>
<dbReference type="InterPro" id="IPR011765">
    <property type="entry name" value="Pept_M16_N"/>
</dbReference>